<protein>
    <submittedName>
        <fullName evidence="2">Uncharacterized protein</fullName>
    </submittedName>
</protein>
<dbReference type="EMBL" id="CAUYUJ010015719">
    <property type="protein sequence ID" value="CAK0857296.1"/>
    <property type="molecule type" value="Genomic_DNA"/>
</dbReference>
<feature type="region of interest" description="Disordered" evidence="1">
    <location>
        <begin position="261"/>
        <end position="322"/>
    </location>
</feature>
<dbReference type="Proteomes" id="UP001189429">
    <property type="component" value="Unassembled WGS sequence"/>
</dbReference>
<reference evidence="2" key="1">
    <citation type="submission" date="2023-10" db="EMBL/GenBank/DDBJ databases">
        <authorList>
            <person name="Chen Y."/>
            <person name="Shah S."/>
            <person name="Dougan E. K."/>
            <person name="Thang M."/>
            <person name="Chan C."/>
        </authorList>
    </citation>
    <scope>NUCLEOTIDE SEQUENCE [LARGE SCALE GENOMIC DNA]</scope>
</reference>
<proteinExistence type="predicted"/>
<feature type="compositionally biased region" description="Polar residues" evidence="1">
    <location>
        <begin position="307"/>
        <end position="322"/>
    </location>
</feature>
<accession>A0ABN9UD36</accession>
<evidence type="ECO:0000313" key="2">
    <source>
        <dbReference type="EMBL" id="CAK0857296.1"/>
    </source>
</evidence>
<evidence type="ECO:0000256" key="1">
    <source>
        <dbReference type="SAM" id="MobiDB-lite"/>
    </source>
</evidence>
<gene>
    <name evidence="2" type="ORF">PCOR1329_LOCUS47450</name>
</gene>
<feature type="compositionally biased region" description="Gly residues" evidence="1">
    <location>
        <begin position="280"/>
        <end position="289"/>
    </location>
</feature>
<dbReference type="PANTHER" id="PTHR11226:SF0">
    <property type="entry name" value="UDP-GLUCOSE:GLYCOPROTEIN GLUCOSYLTRANSFERASE"/>
    <property type="match status" value="1"/>
</dbReference>
<sequence length="350" mass="36949">MLTRCAAEVPRALRLHMPPREADLPVLASVAAVVDPLGETTTAFVHLVHLLHASLNVEVCIAMNPRETYDDYPLKKWQRHVFSSGSAKFPGPDRDELSAVFSRLQTHHTLTLAMVCPASWLVTAHKSEHDLDNIRAGDATRLGGPGSQPTVAAEFLLSRLYVEGSAHVRDSGKPATGLQLELQPTLAGPAGGHGGAAGGCGGADTRVMQNHGFWSMPICPGAFVPSLMPGASNDTFVLGSVIPIEVSSFAVPRLPLQVAVRPGRQDQRPTWSARRWAPGRAGGHGGAAGGPPRRPRPQAPTRACRPSTSSPWPAGTSTSACSPSWCCRCGTTRGTRCTSGSWATSCPRGS</sequence>
<dbReference type="InterPro" id="IPR009448">
    <property type="entry name" value="UDP-g_GGtrans"/>
</dbReference>
<comment type="caution">
    <text evidence="2">The sequence shown here is derived from an EMBL/GenBank/DDBJ whole genome shotgun (WGS) entry which is preliminary data.</text>
</comment>
<name>A0ABN9UD36_9DINO</name>
<evidence type="ECO:0000313" key="3">
    <source>
        <dbReference type="Proteomes" id="UP001189429"/>
    </source>
</evidence>
<dbReference type="PANTHER" id="PTHR11226">
    <property type="entry name" value="UDP-GLUCOSE GLYCOPROTEIN:GLUCOSYLTRANSFERASE"/>
    <property type="match status" value="1"/>
</dbReference>
<organism evidence="2 3">
    <name type="scientific">Prorocentrum cordatum</name>
    <dbReference type="NCBI Taxonomy" id="2364126"/>
    <lineage>
        <taxon>Eukaryota</taxon>
        <taxon>Sar</taxon>
        <taxon>Alveolata</taxon>
        <taxon>Dinophyceae</taxon>
        <taxon>Prorocentrales</taxon>
        <taxon>Prorocentraceae</taxon>
        <taxon>Prorocentrum</taxon>
    </lineage>
</organism>
<keyword evidence="3" id="KW-1185">Reference proteome</keyword>